<evidence type="ECO:0000313" key="7">
    <source>
        <dbReference type="EMBL" id="MDX6805068.1"/>
    </source>
</evidence>
<keyword evidence="3 6" id="KW-0732">Signal</keyword>
<organism evidence="7 8">
    <name type="scientific">Terrihabitans rhizophilus</name>
    <dbReference type="NCBI Taxonomy" id="3092662"/>
    <lineage>
        <taxon>Bacteria</taxon>
        <taxon>Pseudomonadati</taxon>
        <taxon>Pseudomonadota</taxon>
        <taxon>Alphaproteobacteria</taxon>
        <taxon>Hyphomicrobiales</taxon>
        <taxon>Terrihabitans</taxon>
    </lineage>
</organism>
<evidence type="ECO:0000256" key="6">
    <source>
        <dbReference type="SAM" id="SignalP"/>
    </source>
</evidence>
<keyword evidence="8" id="KW-1185">Reference proteome</keyword>
<keyword evidence="5" id="KW-0998">Cell outer membrane</keyword>
<dbReference type="SUPFAM" id="SSF56935">
    <property type="entry name" value="Porins"/>
    <property type="match status" value="1"/>
</dbReference>
<proteinExistence type="inferred from homology"/>
<evidence type="ECO:0000256" key="4">
    <source>
        <dbReference type="ARBA" id="ARBA00023136"/>
    </source>
</evidence>
<gene>
    <name evidence="7" type="ORF">SCD90_03230</name>
</gene>
<protein>
    <submittedName>
        <fullName evidence="7">MipA/OmpV family protein</fullName>
    </submittedName>
</protein>
<dbReference type="PANTHER" id="PTHR38776:SF1">
    <property type="entry name" value="MLTA-INTERACTING PROTEIN-RELATED"/>
    <property type="match status" value="1"/>
</dbReference>
<feature type="signal peptide" evidence="6">
    <location>
        <begin position="1"/>
        <end position="23"/>
    </location>
</feature>
<reference evidence="7 8" key="1">
    <citation type="submission" date="2023-11" db="EMBL/GenBank/DDBJ databases">
        <authorList>
            <person name="Bao R."/>
        </authorList>
    </citation>
    <scope>NUCLEOTIDE SEQUENCE [LARGE SCALE GENOMIC DNA]</scope>
    <source>
        <strain evidence="7 8">PJ23</strain>
    </source>
</reference>
<evidence type="ECO:0000256" key="3">
    <source>
        <dbReference type="ARBA" id="ARBA00022729"/>
    </source>
</evidence>
<accession>A0ABU4RLG9</accession>
<comment type="subcellular location">
    <subcellularLocation>
        <location evidence="1">Cell outer membrane</location>
    </subcellularLocation>
</comment>
<evidence type="ECO:0000256" key="5">
    <source>
        <dbReference type="ARBA" id="ARBA00023237"/>
    </source>
</evidence>
<dbReference type="Proteomes" id="UP001274321">
    <property type="component" value="Unassembled WGS sequence"/>
</dbReference>
<sequence>MTRVLFSAALLAAFAAATHTASAADALLDPTPMANADTDLVIIIGAGGRFQPAYEGASETEVSPFPIIDLEYLRIPGLGQFGGKKGGGFSIGASFESVGERDSSEYDDLEGLNDVSATYQLGVKAGYEWDFAEIYGAARYAFGGAHGVVGEIGANAIFRPSAQWEIKAGPVVAFASSDYMDTYFSVTPGESINTGGRLGAYEAKGGLKSAGVVAEARYEFRPDWFVNADASYTRLVGDAADSPIVSDAGDENQFTFGLGLSKRFSLDLF</sequence>
<evidence type="ECO:0000256" key="2">
    <source>
        <dbReference type="ARBA" id="ARBA00005722"/>
    </source>
</evidence>
<evidence type="ECO:0000313" key="8">
    <source>
        <dbReference type="Proteomes" id="UP001274321"/>
    </source>
</evidence>
<name>A0ABU4RLG9_9HYPH</name>
<dbReference type="EMBL" id="JAXAFJ010000001">
    <property type="protein sequence ID" value="MDX6805068.1"/>
    <property type="molecule type" value="Genomic_DNA"/>
</dbReference>
<dbReference type="PANTHER" id="PTHR38776">
    <property type="entry name" value="MLTA-INTERACTING PROTEIN-RELATED"/>
    <property type="match status" value="1"/>
</dbReference>
<dbReference type="Pfam" id="PF06629">
    <property type="entry name" value="MipA"/>
    <property type="match status" value="1"/>
</dbReference>
<comment type="caution">
    <text evidence="7">The sequence shown here is derived from an EMBL/GenBank/DDBJ whole genome shotgun (WGS) entry which is preliminary data.</text>
</comment>
<comment type="similarity">
    <text evidence="2">Belongs to the MipA/OmpV family.</text>
</comment>
<dbReference type="RefSeq" id="WP_319843170.1">
    <property type="nucleotide sequence ID" value="NZ_JAXAFJ010000001.1"/>
</dbReference>
<dbReference type="InterPro" id="IPR010583">
    <property type="entry name" value="MipA"/>
</dbReference>
<evidence type="ECO:0000256" key="1">
    <source>
        <dbReference type="ARBA" id="ARBA00004442"/>
    </source>
</evidence>
<keyword evidence="4" id="KW-0472">Membrane</keyword>
<feature type="chain" id="PRO_5046393561" evidence="6">
    <location>
        <begin position="24"/>
        <end position="269"/>
    </location>
</feature>